<evidence type="ECO:0000313" key="3">
    <source>
        <dbReference type="Proteomes" id="UP000053797"/>
    </source>
</evidence>
<proteinExistence type="predicted"/>
<evidence type="ECO:0000313" key="2">
    <source>
        <dbReference type="EMBL" id="KSU47587.1"/>
    </source>
</evidence>
<dbReference type="RefSeq" id="WP_058266100.1">
    <property type="nucleotide sequence ID" value="NZ_FMYN01000008.1"/>
</dbReference>
<organism evidence="2 3">
    <name type="scientific">Exiguobacterium indicum</name>
    <dbReference type="NCBI Taxonomy" id="296995"/>
    <lineage>
        <taxon>Bacteria</taxon>
        <taxon>Bacillati</taxon>
        <taxon>Bacillota</taxon>
        <taxon>Bacilli</taxon>
        <taxon>Bacillales</taxon>
        <taxon>Bacillales Family XII. Incertae Sedis</taxon>
        <taxon>Exiguobacterium</taxon>
    </lineage>
</organism>
<gene>
    <name evidence="2" type="ORF">AS033_16315</name>
</gene>
<dbReference type="Proteomes" id="UP000053797">
    <property type="component" value="Unassembled WGS sequence"/>
</dbReference>
<keyword evidence="1" id="KW-1133">Transmembrane helix</keyword>
<feature type="transmembrane region" description="Helical" evidence="1">
    <location>
        <begin position="67"/>
        <end position="86"/>
    </location>
</feature>
<comment type="caution">
    <text evidence="2">The sequence shown here is derived from an EMBL/GenBank/DDBJ whole genome shotgun (WGS) entry which is preliminary data.</text>
</comment>
<accession>A0A0V8GBE9</accession>
<keyword evidence="1" id="KW-0812">Transmembrane</keyword>
<feature type="transmembrane region" description="Helical" evidence="1">
    <location>
        <begin position="5"/>
        <end position="25"/>
    </location>
</feature>
<dbReference type="EMBL" id="LNQL01000008">
    <property type="protein sequence ID" value="KSU47587.1"/>
    <property type="molecule type" value="Genomic_DNA"/>
</dbReference>
<sequence length="95" mass="10697">MKKRFIWTLGVTCLLHLGFILYLTLQPTVATKTELPDNATVLSEETSFTGHVGQATTHTPTQFIQSLFIWSIPLTIVILYLLLTILHRLRSTPSS</sequence>
<evidence type="ECO:0000256" key="1">
    <source>
        <dbReference type="SAM" id="Phobius"/>
    </source>
</evidence>
<keyword evidence="1" id="KW-0472">Membrane</keyword>
<protein>
    <submittedName>
        <fullName evidence="2">Uncharacterized protein</fullName>
    </submittedName>
</protein>
<name>A0A0V8GBE9_9BACL</name>
<dbReference type="AlphaFoldDB" id="A0A0V8GBE9"/>
<reference evidence="2 3" key="1">
    <citation type="journal article" date="2015" name="Int. J. Syst. Evol. Microbiol.">
        <title>Exiguobacterium enclense sp. nov., isolated from sediment.</title>
        <authorList>
            <person name="Dastager S.G."/>
            <person name="Mawlankar R."/>
            <person name="Sonalkar V.V."/>
            <person name="Thorat M.N."/>
            <person name="Mual P."/>
            <person name="Verma A."/>
            <person name="Krishnamurthi S."/>
            <person name="Tang S.K."/>
            <person name="Li W.J."/>
        </authorList>
    </citation>
    <scope>NUCLEOTIDE SEQUENCE [LARGE SCALE GENOMIC DNA]</scope>
    <source>
        <strain evidence="2 3">NIO-1109</strain>
    </source>
</reference>
<dbReference type="OrthoDB" id="2357077at2"/>